<dbReference type="GO" id="GO:0019441">
    <property type="term" value="P:L-tryptophan catabolic process to kynurenine"/>
    <property type="evidence" value="ECO:0007669"/>
    <property type="project" value="InterPro"/>
</dbReference>
<dbReference type="PANTHER" id="PTHR28657">
    <property type="entry name" value="INDOLEAMINE 2,3-DIOXYGENASE"/>
    <property type="match status" value="1"/>
</dbReference>
<dbReference type="Pfam" id="PF01231">
    <property type="entry name" value="IDO"/>
    <property type="match status" value="1"/>
</dbReference>
<dbReference type="EMBL" id="JAYKXP010000054">
    <property type="protein sequence ID" value="KAK7035244.1"/>
    <property type="molecule type" value="Genomic_DNA"/>
</dbReference>
<dbReference type="GO" id="GO:0034354">
    <property type="term" value="P:'de novo' NAD+ biosynthetic process from L-tryptophan"/>
    <property type="evidence" value="ECO:0007669"/>
    <property type="project" value="TreeGrafter"/>
</dbReference>
<gene>
    <name evidence="5" type="ORF">VNI00_012011</name>
</gene>
<evidence type="ECO:0000256" key="1">
    <source>
        <dbReference type="ARBA" id="ARBA00007119"/>
    </source>
</evidence>
<accession>A0AAW0C7E4</accession>
<dbReference type="AlphaFoldDB" id="A0AAW0C7E4"/>
<name>A0AAW0C7E4_9AGAR</name>
<evidence type="ECO:0000256" key="2">
    <source>
        <dbReference type="ARBA" id="ARBA00022723"/>
    </source>
</evidence>
<evidence type="ECO:0008006" key="7">
    <source>
        <dbReference type="Google" id="ProtNLM"/>
    </source>
</evidence>
<dbReference type="GO" id="GO:0046872">
    <property type="term" value="F:metal ion binding"/>
    <property type="evidence" value="ECO:0007669"/>
    <property type="project" value="UniProtKB-KW"/>
</dbReference>
<sequence length="389" mass="42907">MSDFWNGYMPSTPPLDRLPSPWDAWEVLLADAMDNNLQLGDKFGLTDEEKAVSEKWRSSVQETPIIEPPADLTRARLVLVWILHFYVHTLPPAPTKEVPPSISIPLLQVCEKTGQPPVLTYADEVLSNCYLPSNDPDPQCIFLFNPNSKDEAAFHLTSARVERAGKDAMQSIHDIVSSFDADPTNSKLATQLDTLTTHIHTLRTHLLSIKTSVDPDFFYNRIRPWLVGGSFLFAGSGDKDPRVLAGSSAAQSPLIQTLDAFLGLTRTSESPRSPASQGILNQMRAYMVPAHRAFIEKLEAEKWGERLQGVDGVGLNLRGAVEALRQFRDAHIVIVTLFVVGPARRVGQVGAGVVVVEKVEKVEKEMKGTAGTDLMRFLKDVRDSTVTGV</sequence>
<protein>
    <recommendedName>
        <fullName evidence="7">Indoleamine 2,3-dioxygenase</fullName>
    </recommendedName>
</protein>
<dbReference type="Gene3D" id="1.20.58.480">
    <property type="match status" value="1"/>
</dbReference>
<keyword evidence="2 4" id="KW-0479">Metal-binding</keyword>
<dbReference type="InterPro" id="IPR037217">
    <property type="entry name" value="Trp/Indoleamine_2_3_dOase-like"/>
</dbReference>
<feature type="binding site" description="proximal binding residue" evidence="4">
    <location>
        <position position="331"/>
    </location>
    <ligand>
        <name>heme b</name>
        <dbReference type="ChEBI" id="CHEBI:60344"/>
    </ligand>
    <ligandPart>
        <name>Fe</name>
        <dbReference type="ChEBI" id="CHEBI:18248"/>
    </ligandPart>
</feature>
<dbReference type="InterPro" id="IPR000898">
    <property type="entry name" value="Indolamine_dOase"/>
</dbReference>
<comment type="caution">
    <text evidence="5">The sequence shown here is derived from an EMBL/GenBank/DDBJ whole genome shotgun (WGS) entry which is preliminary data.</text>
</comment>
<dbReference type="Proteomes" id="UP001383192">
    <property type="component" value="Unassembled WGS sequence"/>
</dbReference>
<dbReference type="SUPFAM" id="SSF140959">
    <property type="entry name" value="Indolic compounds 2,3-dioxygenase-like"/>
    <property type="match status" value="1"/>
</dbReference>
<evidence type="ECO:0000313" key="6">
    <source>
        <dbReference type="Proteomes" id="UP001383192"/>
    </source>
</evidence>
<evidence type="ECO:0000313" key="5">
    <source>
        <dbReference type="EMBL" id="KAK7035244.1"/>
    </source>
</evidence>
<dbReference type="GO" id="GO:0005737">
    <property type="term" value="C:cytoplasm"/>
    <property type="evidence" value="ECO:0007669"/>
    <property type="project" value="TreeGrafter"/>
</dbReference>
<dbReference type="GO" id="GO:0020037">
    <property type="term" value="F:heme binding"/>
    <property type="evidence" value="ECO:0007669"/>
    <property type="project" value="InterPro"/>
</dbReference>
<keyword evidence="3 4" id="KW-0408">Iron</keyword>
<organism evidence="5 6">
    <name type="scientific">Paramarasmius palmivorus</name>
    <dbReference type="NCBI Taxonomy" id="297713"/>
    <lineage>
        <taxon>Eukaryota</taxon>
        <taxon>Fungi</taxon>
        <taxon>Dikarya</taxon>
        <taxon>Basidiomycota</taxon>
        <taxon>Agaricomycotina</taxon>
        <taxon>Agaricomycetes</taxon>
        <taxon>Agaricomycetidae</taxon>
        <taxon>Agaricales</taxon>
        <taxon>Marasmiineae</taxon>
        <taxon>Marasmiaceae</taxon>
        <taxon>Paramarasmius</taxon>
    </lineage>
</organism>
<dbReference type="PANTHER" id="PTHR28657:SF5">
    <property type="entry name" value="INDOLEAMINE 2,3-DIOXYGENASE"/>
    <property type="match status" value="1"/>
</dbReference>
<reference evidence="5 6" key="1">
    <citation type="submission" date="2024-01" db="EMBL/GenBank/DDBJ databases">
        <title>A draft genome for a cacao thread blight-causing isolate of Paramarasmius palmivorus.</title>
        <authorList>
            <person name="Baruah I.K."/>
            <person name="Bukari Y."/>
            <person name="Amoako-Attah I."/>
            <person name="Meinhardt L.W."/>
            <person name="Bailey B.A."/>
            <person name="Cohen S.P."/>
        </authorList>
    </citation>
    <scope>NUCLEOTIDE SEQUENCE [LARGE SCALE GENOMIC DNA]</scope>
    <source>
        <strain evidence="5 6">GH-12</strain>
    </source>
</reference>
<keyword evidence="6" id="KW-1185">Reference proteome</keyword>
<evidence type="ECO:0000256" key="3">
    <source>
        <dbReference type="ARBA" id="ARBA00023004"/>
    </source>
</evidence>
<proteinExistence type="inferred from homology"/>
<comment type="similarity">
    <text evidence="1">Belongs to the indoleamine 2,3-dioxygenase family.</text>
</comment>
<evidence type="ECO:0000256" key="4">
    <source>
        <dbReference type="PIRSR" id="PIRSR600898-1"/>
    </source>
</evidence>
<keyword evidence="4" id="KW-0349">Heme</keyword>
<dbReference type="GO" id="GO:0033754">
    <property type="term" value="F:indoleamine 2,3-dioxygenase activity"/>
    <property type="evidence" value="ECO:0007669"/>
    <property type="project" value="TreeGrafter"/>
</dbReference>